<proteinExistence type="predicted"/>
<dbReference type="AlphaFoldDB" id="A0A846RZD9"/>
<dbReference type="GO" id="GO:0004519">
    <property type="term" value="F:endonuclease activity"/>
    <property type="evidence" value="ECO:0007669"/>
    <property type="project" value="UniProtKB-KW"/>
</dbReference>
<evidence type="ECO:0000313" key="3">
    <source>
        <dbReference type="Proteomes" id="UP000576792"/>
    </source>
</evidence>
<dbReference type="InterPro" id="IPR007569">
    <property type="entry name" value="DUF559"/>
</dbReference>
<keyword evidence="2" id="KW-0378">Hydrolase</keyword>
<reference evidence="2 3" key="1">
    <citation type="submission" date="2020-03" db="EMBL/GenBank/DDBJ databases">
        <title>Sequencing the genomes of 1000 actinobacteria strains.</title>
        <authorList>
            <person name="Klenk H.-P."/>
        </authorList>
    </citation>
    <scope>NUCLEOTIDE SEQUENCE [LARGE SCALE GENOMIC DNA]</scope>
    <source>
        <strain evidence="2 3">DSM 18964</strain>
    </source>
</reference>
<dbReference type="Proteomes" id="UP000576792">
    <property type="component" value="Unassembled WGS sequence"/>
</dbReference>
<sequence>MTAAPRTAMDLARVLGPACGFVALEQVLREHMFGADEESIFSCGYPRHAPTRVPEAVDELFTPTIERMVTGSAQARILTSAISPFSESYAESRASLNLHQLGLRDFSQQIDVFDGHRLLTRLDFLHRQTNVVLYVDGTQKYVDAGFDRMNKESHQHNRLLAMGYKVVRFKFNEVLSLPSFARKLFAQAPELRRFCGKKLAI</sequence>
<dbReference type="EMBL" id="JAATJN010000001">
    <property type="protein sequence ID" value="NJC56550.1"/>
    <property type="molecule type" value="Genomic_DNA"/>
</dbReference>
<dbReference type="Pfam" id="PF04480">
    <property type="entry name" value="DUF559"/>
    <property type="match status" value="1"/>
</dbReference>
<gene>
    <name evidence="2" type="ORF">BKA07_001585</name>
</gene>
<organism evidence="2 3">
    <name type="scientific">Brevibacterium marinum</name>
    <dbReference type="NCBI Taxonomy" id="418643"/>
    <lineage>
        <taxon>Bacteria</taxon>
        <taxon>Bacillati</taxon>
        <taxon>Actinomycetota</taxon>
        <taxon>Actinomycetes</taxon>
        <taxon>Micrococcales</taxon>
        <taxon>Brevibacteriaceae</taxon>
        <taxon>Brevibacterium</taxon>
    </lineage>
</organism>
<evidence type="ECO:0000313" key="2">
    <source>
        <dbReference type="EMBL" id="NJC56550.1"/>
    </source>
</evidence>
<feature type="domain" description="DUF559" evidence="1">
    <location>
        <begin position="122"/>
        <end position="176"/>
    </location>
</feature>
<evidence type="ECO:0000259" key="1">
    <source>
        <dbReference type="Pfam" id="PF04480"/>
    </source>
</evidence>
<keyword evidence="2" id="KW-0255">Endonuclease</keyword>
<accession>A0A846RZD9</accession>
<comment type="caution">
    <text evidence="2">The sequence shown here is derived from an EMBL/GenBank/DDBJ whole genome shotgun (WGS) entry which is preliminary data.</text>
</comment>
<dbReference type="RefSeq" id="WP_167950411.1">
    <property type="nucleotide sequence ID" value="NZ_BAAAPQ010000025.1"/>
</dbReference>
<name>A0A846RZD9_9MICO</name>
<keyword evidence="2" id="KW-0540">Nuclease</keyword>
<keyword evidence="3" id="KW-1185">Reference proteome</keyword>
<protein>
    <submittedName>
        <fullName evidence="2">Very-short-patch-repair endonuclease</fullName>
    </submittedName>
</protein>